<proteinExistence type="predicted"/>
<dbReference type="Proteomes" id="UP000190797">
    <property type="component" value="Chromosome"/>
</dbReference>
<protein>
    <recommendedName>
        <fullName evidence="3">HTH tetR-type domain-containing protein</fullName>
    </recommendedName>
</protein>
<dbReference type="PANTHER" id="PTHR30055:SF235">
    <property type="entry name" value="TRANSCRIPTIONAL REGULATORY PROTEIN"/>
    <property type="match status" value="1"/>
</dbReference>
<dbReference type="Gene3D" id="1.10.357.10">
    <property type="entry name" value="Tetracycline Repressor, domain 2"/>
    <property type="match status" value="1"/>
</dbReference>
<gene>
    <name evidence="4" type="ORF">BKM31_44610</name>
</gene>
<dbReference type="RefSeq" id="WP_080043917.1">
    <property type="nucleotide sequence ID" value="NZ_CP017717.1"/>
</dbReference>
<accession>A0A1V0ABL3</accession>
<dbReference type="PROSITE" id="PS50977">
    <property type="entry name" value="HTH_TETR_2"/>
    <property type="match status" value="1"/>
</dbReference>
<dbReference type="InterPro" id="IPR050109">
    <property type="entry name" value="HTH-type_TetR-like_transc_reg"/>
</dbReference>
<dbReference type="InterPro" id="IPR001647">
    <property type="entry name" value="HTH_TetR"/>
</dbReference>
<organism evidence="4 5">
    <name type="scientific">[Actinomadura] parvosata subsp. kistnae</name>
    <dbReference type="NCBI Taxonomy" id="1909395"/>
    <lineage>
        <taxon>Bacteria</taxon>
        <taxon>Bacillati</taxon>
        <taxon>Actinomycetota</taxon>
        <taxon>Actinomycetes</taxon>
        <taxon>Streptosporangiales</taxon>
        <taxon>Streptosporangiaceae</taxon>
        <taxon>Nonomuraea</taxon>
    </lineage>
</organism>
<feature type="DNA-binding region" description="H-T-H motif" evidence="2">
    <location>
        <begin position="37"/>
        <end position="56"/>
    </location>
</feature>
<dbReference type="SUPFAM" id="SSF48498">
    <property type="entry name" value="Tetracyclin repressor-like, C-terminal domain"/>
    <property type="match status" value="1"/>
</dbReference>
<dbReference type="Pfam" id="PF00440">
    <property type="entry name" value="TetR_N"/>
    <property type="match status" value="1"/>
</dbReference>
<dbReference type="InterPro" id="IPR009057">
    <property type="entry name" value="Homeodomain-like_sf"/>
</dbReference>
<dbReference type="OrthoDB" id="3210235at2"/>
<feature type="domain" description="HTH tetR-type" evidence="3">
    <location>
        <begin position="14"/>
        <end position="74"/>
    </location>
</feature>
<reference evidence="5" key="1">
    <citation type="journal article" date="2017" name="Med. Chem. Commun.">
        <title>Nonomuraea sp. ATCC 55076 harbours the largest actinomycete chromosome to date and the kistamicin biosynthetic gene cluster.</title>
        <authorList>
            <person name="Nazari B."/>
            <person name="Forneris C.C."/>
            <person name="Gibson M.I."/>
            <person name="Moon K."/>
            <person name="Schramma K.R."/>
            <person name="Seyedsayamdost M.R."/>
        </authorList>
    </citation>
    <scope>NUCLEOTIDE SEQUENCE [LARGE SCALE GENOMIC DNA]</scope>
    <source>
        <strain evidence="5">ATCC 55076</strain>
    </source>
</reference>
<evidence type="ECO:0000256" key="2">
    <source>
        <dbReference type="PROSITE-ProRule" id="PRU00335"/>
    </source>
</evidence>
<evidence type="ECO:0000259" key="3">
    <source>
        <dbReference type="PROSITE" id="PS50977"/>
    </source>
</evidence>
<dbReference type="SUPFAM" id="SSF46689">
    <property type="entry name" value="Homeodomain-like"/>
    <property type="match status" value="1"/>
</dbReference>
<dbReference type="InterPro" id="IPR041678">
    <property type="entry name" value="TetR_C_16"/>
</dbReference>
<dbReference type="PANTHER" id="PTHR30055">
    <property type="entry name" value="HTH-TYPE TRANSCRIPTIONAL REGULATOR RUTR"/>
    <property type="match status" value="1"/>
</dbReference>
<name>A0A1V0ABL3_9ACTN</name>
<dbReference type="STRING" id="1909395.BKM31_44610"/>
<dbReference type="PRINTS" id="PR00455">
    <property type="entry name" value="HTHTETR"/>
</dbReference>
<evidence type="ECO:0000313" key="5">
    <source>
        <dbReference type="Proteomes" id="UP000190797"/>
    </source>
</evidence>
<dbReference type="GO" id="GO:0003700">
    <property type="term" value="F:DNA-binding transcription factor activity"/>
    <property type="evidence" value="ECO:0007669"/>
    <property type="project" value="TreeGrafter"/>
</dbReference>
<dbReference type="KEGG" id="noa:BKM31_44610"/>
<keyword evidence="1 2" id="KW-0238">DNA-binding</keyword>
<evidence type="ECO:0000256" key="1">
    <source>
        <dbReference type="ARBA" id="ARBA00023125"/>
    </source>
</evidence>
<dbReference type="GO" id="GO:0000976">
    <property type="term" value="F:transcription cis-regulatory region binding"/>
    <property type="evidence" value="ECO:0007669"/>
    <property type="project" value="TreeGrafter"/>
</dbReference>
<dbReference type="Pfam" id="PF17920">
    <property type="entry name" value="TetR_C_16"/>
    <property type="match status" value="1"/>
</dbReference>
<dbReference type="EMBL" id="CP017717">
    <property type="protein sequence ID" value="AQZ67608.1"/>
    <property type="molecule type" value="Genomic_DNA"/>
</dbReference>
<evidence type="ECO:0000313" key="4">
    <source>
        <dbReference type="EMBL" id="AQZ67608.1"/>
    </source>
</evidence>
<dbReference type="InterPro" id="IPR036271">
    <property type="entry name" value="Tet_transcr_reg_TetR-rel_C_sf"/>
</dbReference>
<dbReference type="AlphaFoldDB" id="A0A1V0ABL3"/>
<sequence length="186" mass="20230">MNPQVTEARPRDREATRERILQAARTLFGEQGYEQVTVRAIAAAADANIALVGRYFGSKAGLFAAVLQGEPTFSELFTGSREELPRRLAEYAAQRMRHPPDSPILRTLERSAYHPEVAAAARERLISAVLGPLEATLSGPDAHARARMAVSVVLGIGAMRRRVGPEEPTPADVDRLTAVFRACLAD</sequence>
<keyword evidence="5" id="KW-1185">Reference proteome</keyword>